<organism evidence="2 3">
    <name type="scientific">Ricinus communis</name>
    <name type="common">Castor bean</name>
    <dbReference type="NCBI Taxonomy" id="3988"/>
    <lineage>
        <taxon>Eukaryota</taxon>
        <taxon>Viridiplantae</taxon>
        <taxon>Streptophyta</taxon>
        <taxon>Embryophyta</taxon>
        <taxon>Tracheophyta</taxon>
        <taxon>Spermatophyta</taxon>
        <taxon>Magnoliopsida</taxon>
        <taxon>eudicotyledons</taxon>
        <taxon>Gunneridae</taxon>
        <taxon>Pentapetalae</taxon>
        <taxon>rosids</taxon>
        <taxon>fabids</taxon>
        <taxon>Malpighiales</taxon>
        <taxon>Euphorbiaceae</taxon>
        <taxon>Acalyphoideae</taxon>
        <taxon>Acalypheae</taxon>
        <taxon>Ricinus</taxon>
    </lineage>
</organism>
<evidence type="ECO:0000313" key="3">
    <source>
        <dbReference type="Proteomes" id="UP000008311"/>
    </source>
</evidence>
<reference evidence="3" key="1">
    <citation type="journal article" date="2010" name="Nat. Biotechnol.">
        <title>Draft genome sequence of the oilseed species Ricinus communis.</title>
        <authorList>
            <person name="Chan A.P."/>
            <person name="Crabtree J."/>
            <person name="Zhao Q."/>
            <person name="Lorenzi H."/>
            <person name="Orvis J."/>
            <person name="Puiu D."/>
            <person name="Melake-Berhan A."/>
            <person name="Jones K.M."/>
            <person name="Redman J."/>
            <person name="Chen G."/>
            <person name="Cahoon E.B."/>
            <person name="Gedil M."/>
            <person name="Stanke M."/>
            <person name="Haas B.J."/>
            <person name="Wortman J.R."/>
            <person name="Fraser-Liggett C.M."/>
            <person name="Ravel J."/>
            <person name="Rabinowicz P.D."/>
        </authorList>
    </citation>
    <scope>NUCLEOTIDE SEQUENCE [LARGE SCALE GENOMIC DNA]</scope>
    <source>
        <strain evidence="3">cv. Hale</strain>
    </source>
</reference>
<evidence type="ECO:0000256" key="1">
    <source>
        <dbReference type="SAM" id="MobiDB-lite"/>
    </source>
</evidence>
<gene>
    <name evidence="2" type="ORF">RCOM_0075610</name>
</gene>
<feature type="compositionally biased region" description="Acidic residues" evidence="1">
    <location>
        <begin position="139"/>
        <end position="160"/>
    </location>
</feature>
<accession>B9SW89</accession>
<proteinExistence type="predicted"/>
<keyword evidence="3" id="KW-1185">Reference proteome</keyword>
<name>B9SW89_RICCO</name>
<feature type="region of interest" description="Disordered" evidence="1">
    <location>
        <begin position="134"/>
        <end position="160"/>
    </location>
</feature>
<evidence type="ECO:0000313" key="2">
    <source>
        <dbReference type="EMBL" id="EEF32128.1"/>
    </source>
</evidence>
<dbReference type="AlphaFoldDB" id="B9SW89"/>
<dbReference type="InParanoid" id="B9SW89"/>
<sequence>MVLNSEYFSIYFHHSGLMTESSYLNGLSWIELEIMLLPKVQFVKGLRNLDTNVDMLQMRMNVSDNRIMHVYVRQLHEEDNACDKEDSIVELYRKDSDGCEENLENNEGDASEILLEMNKNIENDDIVEECNVVEKGDAVEEDNDEYEDENEEDANDDEDYEELADNDYDIRDGDDDLFEKYVDKGIERDMLGSNSKNKEVVMDTTKNYQENDHIRRKGKEKYPEFIAEKDMKNSELRLCMRFRSFKKFKMACKSWPIKNLFHIKFDPNDNKRC</sequence>
<dbReference type="EMBL" id="EQ974190">
    <property type="protein sequence ID" value="EEF32128.1"/>
    <property type="molecule type" value="Genomic_DNA"/>
</dbReference>
<dbReference type="Proteomes" id="UP000008311">
    <property type="component" value="Unassembled WGS sequence"/>
</dbReference>
<protein>
    <submittedName>
        <fullName evidence="2">Uncharacterized protein</fullName>
    </submittedName>
</protein>